<proteinExistence type="predicted"/>
<reference evidence="2 3" key="1">
    <citation type="submission" date="2021-03" db="EMBL/GenBank/DDBJ databases">
        <title>Genomic Encyclopedia of Type Strains, Phase IV (KMG-IV): sequencing the most valuable type-strain genomes for metagenomic binning, comparative biology and taxonomic classification.</title>
        <authorList>
            <person name="Goeker M."/>
        </authorList>
    </citation>
    <scope>NUCLEOTIDE SEQUENCE [LARGE SCALE GENOMIC DNA]</scope>
    <source>
        <strain evidence="2 3">DSM 25790</strain>
    </source>
</reference>
<name>A0ABS4S9G1_9BACI</name>
<dbReference type="EMBL" id="JAGIKX010000012">
    <property type="protein sequence ID" value="MBP2257716.1"/>
    <property type="molecule type" value="Genomic_DNA"/>
</dbReference>
<comment type="caution">
    <text evidence="2">The sequence shown here is derived from an EMBL/GenBank/DDBJ whole genome shotgun (WGS) entry which is preliminary data.</text>
</comment>
<keyword evidence="1" id="KW-1133">Transmembrane helix</keyword>
<feature type="transmembrane region" description="Helical" evidence="1">
    <location>
        <begin position="36"/>
        <end position="60"/>
    </location>
</feature>
<evidence type="ECO:0000313" key="2">
    <source>
        <dbReference type="EMBL" id="MBP2257716.1"/>
    </source>
</evidence>
<evidence type="ECO:0000256" key="1">
    <source>
        <dbReference type="SAM" id="Phobius"/>
    </source>
</evidence>
<protein>
    <submittedName>
        <fullName evidence="2">Uncharacterized protein</fullName>
    </submittedName>
</protein>
<keyword evidence="3" id="KW-1185">Reference proteome</keyword>
<organism evidence="2 3">
    <name type="scientific">Virgibacillus alimentarius</name>
    <dbReference type="NCBI Taxonomy" id="698769"/>
    <lineage>
        <taxon>Bacteria</taxon>
        <taxon>Bacillati</taxon>
        <taxon>Bacillota</taxon>
        <taxon>Bacilli</taxon>
        <taxon>Bacillales</taxon>
        <taxon>Bacillaceae</taxon>
        <taxon>Virgibacillus</taxon>
    </lineage>
</organism>
<keyword evidence="1" id="KW-0812">Transmembrane</keyword>
<feature type="transmembrane region" description="Helical" evidence="1">
    <location>
        <begin position="72"/>
        <end position="90"/>
    </location>
</feature>
<sequence>MDKKIERKSRKLEMLLWSIALPGFGQLLNRKFVKGVLLVVLEFAVNVFGNLNQAIVLSFHGEIQEAIQQTNYLWFMFYPCLYLFAIWDAYKDTGGGQKPFAYLPFVFAAYIGTVGVAFSPVLKIFGYLIGPVWLPIISIPIGLIIGALIRWILIKCYTSEDAR</sequence>
<dbReference type="RefSeq" id="WP_029266048.1">
    <property type="nucleotide sequence ID" value="NZ_JAGIKX010000012.1"/>
</dbReference>
<keyword evidence="1" id="KW-0472">Membrane</keyword>
<gene>
    <name evidence="2" type="ORF">J2Z81_001670</name>
</gene>
<accession>A0ABS4S9G1</accession>
<feature type="transmembrane region" description="Helical" evidence="1">
    <location>
        <begin position="102"/>
        <end position="126"/>
    </location>
</feature>
<evidence type="ECO:0000313" key="3">
    <source>
        <dbReference type="Proteomes" id="UP001519294"/>
    </source>
</evidence>
<dbReference type="Proteomes" id="UP001519294">
    <property type="component" value="Unassembled WGS sequence"/>
</dbReference>
<feature type="transmembrane region" description="Helical" evidence="1">
    <location>
        <begin position="132"/>
        <end position="153"/>
    </location>
</feature>